<accession>A0A0A9AKC6</accession>
<organism evidence="1">
    <name type="scientific">Arundo donax</name>
    <name type="common">Giant reed</name>
    <name type="synonym">Donax arundinaceus</name>
    <dbReference type="NCBI Taxonomy" id="35708"/>
    <lineage>
        <taxon>Eukaryota</taxon>
        <taxon>Viridiplantae</taxon>
        <taxon>Streptophyta</taxon>
        <taxon>Embryophyta</taxon>
        <taxon>Tracheophyta</taxon>
        <taxon>Spermatophyta</taxon>
        <taxon>Magnoliopsida</taxon>
        <taxon>Liliopsida</taxon>
        <taxon>Poales</taxon>
        <taxon>Poaceae</taxon>
        <taxon>PACMAD clade</taxon>
        <taxon>Arundinoideae</taxon>
        <taxon>Arundineae</taxon>
        <taxon>Arundo</taxon>
    </lineage>
</organism>
<dbReference type="EMBL" id="GBRH01245786">
    <property type="protein sequence ID" value="JAD52109.1"/>
    <property type="molecule type" value="Transcribed_RNA"/>
</dbReference>
<sequence length="15" mass="1843">MEIRHKDPTLFIQSK</sequence>
<reference evidence="1" key="1">
    <citation type="submission" date="2014-09" db="EMBL/GenBank/DDBJ databases">
        <authorList>
            <person name="Magalhaes I.L.F."/>
            <person name="Oliveira U."/>
            <person name="Santos F.R."/>
            <person name="Vidigal T.H.D.A."/>
            <person name="Brescovit A.D."/>
            <person name="Santos A.J."/>
        </authorList>
    </citation>
    <scope>NUCLEOTIDE SEQUENCE</scope>
    <source>
        <tissue evidence="1">Shoot tissue taken approximately 20 cm above the soil surface</tissue>
    </source>
</reference>
<name>A0A0A9AKC6_ARUDO</name>
<evidence type="ECO:0000313" key="1">
    <source>
        <dbReference type="EMBL" id="JAD52109.1"/>
    </source>
</evidence>
<proteinExistence type="predicted"/>
<reference evidence="1" key="2">
    <citation type="journal article" date="2015" name="Data Brief">
        <title>Shoot transcriptome of the giant reed, Arundo donax.</title>
        <authorList>
            <person name="Barrero R.A."/>
            <person name="Guerrero F.D."/>
            <person name="Moolhuijzen P."/>
            <person name="Goolsby J.A."/>
            <person name="Tidwell J."/>
            <person name="Bellgard S.E."/>
            <person name="Bellgard M.I."/>
        </authorList>
    </citation>
    <scope>NUCLEOTIDE SEQUENCE</scope>
    <source>
        <tissue evidence="1">Shoot tissue taken approximately 20 cm above the soil surface</tissue>
    </source>
</reference>
<protein>
    <submittedName>
        <fullName evidence="1">Uncharacterized protein</fullName>
    </submittedName>
</protein>